<name>A0ABV2QIH4_9BURK</name>
<dbReference type="Gene3D" id="3.30.1490.20">
    <property type="entry name" value="ATP-grasp fold, A domain"/>
    <property type="match status" value="1"/>
</dbReference>
<sequence>MRLIKQEEQGSSMGGGLYPSAVQATAEEAAVGAPASVTEFPDMVIRRLAYLRGPNIWTYRPVIEAIVDIGALEDHPSNTLPGFYERLTSWLPGLIEHRCSVGRRGGFLMRLRDGTWPGHILEHVALELQTQAGMKTGFGKARMTPEHGVYKVVIRSRDEAIGKAAIESALELVMAAINDRPYDVSATVARLTDMVDRMCLGPSTASMVEAAGERGIPFIRLNDGNLVQLGHGAAQRRIWTAETDRTSAIAEGISRDKDLTKELLAACGVPVPEGRTVDSAAEAWDAAESIGLPVVVKPTDGNHARGVSLNLNTQQEVEEAFAAAEKEGSEVMVERFIPGQEHRLLVVGGKVVAATRGEITRVSGDGRSTMAQLIELQVNSDPRRGPEEHLPLDTVRVYENPVTQLELARQGLTAESILPIGRSAVVERTGNMANDVTDRVHPDVAHQVALAARVVGLDIAGIDLVVEDIEKPLAPQGGAIVEVNAGPGLLMHLKPAVGRAQPVGEAIVKHLFPTSDSGRIPIVGIVGQQGDVLTAHLVSWLLQLDGRVTALACQDGLYLGQRQLSKGSALGWEAGERMLINRTVQAVVLETSARHILAEGLPYDRCAVGVVTAMPSTQGLEEFYIRDADQMRNIVRTQIDVVLPSGAAVLNADDAGALDLADLCDGEVILYSLDEHSDAITEHRTGKGRAVFARGSSVVLATGTVEMPLVDLSAPAFSALMHAQAGDARSCVLAAVASAWALGLSAELIRGGLQRYGEPSRAPQVVVQ</sequence>
<evidence type="ECO:0000313" key="4">
    <source>
        <dbReference type="Proteomes" id="UP001549320"/>
    </source>
</evidence>
<organism evidence="3 4">
    <name type="scientific">Ottowia thiooxydans</name>
    <dbReference type="NCBI Taxonomy" id="219182"/>
    <lineage>
        <taxon>Bacteria</taxon>
        <taxon>Pseudomonadati</taxon>
        <taxon>Pseudomonadota</taxon>
        <taxon>Betaproteobacteria</taxon>
        <taxon>Burkholderiales</taxon>
        <taxon>Comamonadaceae</taxon>
        <taxon>Ottowia</taxon>
    </lineage>
</organism>
<dbReference type="PROSITE" id="PS50975">
    <property type="entry name" value="ATP_GRASP"/>
    <property type="match status" value="1"/>
</dbReference>
<dbReference type="InterPro" id="IPR011761">
    <property type="entry name" value="ATP-grasp"/>
</dbReference>
<dbReference type="Gene3D" id="3.30.470.20">
    <property type="entry name" value="ATP-grasp fold, B domain"/>
    <property type="match status" value="1"/>
</dbReference>
<dbReference type="SUPFAM" id="SSF53623">
    <property type="entry name" value="MurD-like peptide ligases, catalytic domain"/>
    <property type="match status" value="1"/>
</dbReference>
<dbReference type="Pfam" id="PF18921">
    <property type="entry name" value="Cyanophycin_syn"/>
    <property type="match status" value="1"/>
</dbReference>
<dbReference type="InterPro" id="IPR044019">
    <property type="entry name" value="Cyanophycin_syn_N"/>
</dbReference>
<dbReference type="Pfam" id="PF13549">
    <property type="entry name" value="ATP-grasp_5"/>
    <property type="match status" value="1"/>
</dbReference>
<protein>
    <submittedName>
        <fullName evidence="3">Cyanophycin synthetase</fullName>
        <ecNumber evidence="3">6.3.2.29</ecNumber>
        <ecNumber evidence="3">6.3.2.30</ecNumber>
    </submittedName>
</protein>
<evidence type="ECO:0000313" key="3">
    <source>
        <dbReference type="EMBL" id="MET4580333.1"/>
    </source>
</evidence>
<evidence type="ECO:0000259" key="2">
    <source>
        <dbReference type="PROSITE" id="PS50975"/>
    </source>
</evidence>
<dbReference type="PANTHER" id="PTHR21621">
    <property type="entry name" value="RIBOSOMAL PROTEIN S6 MODIFICATION PROTEIN"/>
    <property type="match status" value="1"/>
</dbReference>
<dbReference type="InterPro" id="IPR011810">
    <property type="entry name" value="Cya_phycin_syn"/>
</dbReference>
<keyword evidence="4" id="KW-1185">Reference proteome</keyword>
<dbReference type="NCBIfam" id="TIGR02068">
    <property type="entry name" value="cya_phycin_syn"/>
    <property type="match status" value="1"/>
</dbReference>
<dbReference type="GO" id="GO:0071160">
    <property type="term" value="F:cyanophycin synthetase activity (L-aspartate-adding)"/>
    <property type="evidence" value="ECO:0007669"/>
    <property type="project" value="UniProtKB-EC"/>
</dbReference>
<evidence type="ECO:0000256" key="1">
    <source>
        <dbReference type="PROSITE-ProRule" id="PRU00409"/>
    </source>
</evidence>
<dbReference type="GO" id="GO:0071161">
    <property type="term" value="F:cyanophycin synthetase activity (L-arginine-adding)"/>
    <property type="evidence" value="ECO:0007669"/>
    <property type="project" value="UniProtKB-EC"/>
</dbReference>
<keyword evidence="1" id="KW-0547">Nucleotide-binding</keyword>
<accession>A0ABV2QIH4</accession>
<dbReference type="NCBIfam" id="NF010623">
    <property type="entry name" value="PRK14016.1"/>
    <property type="match status" value="1"/>
</dbReference>
<dbReference type="InterPro" id="IPR036565">
    <property type="entry name" value="Mur-like_cat_sf"/>
</dbReference>
<dbReference type="InterPro" id="IPR013815">
    <property type="entry name" value="ATP_grasp_subdomain_1"/>
</dbReference>
<dbReference type="EC" id="6.3.2.30" evidence="3"/>
<keyword evidence="3" id="KW-0436">Ligase</keyword>
<dbReference type="SUPFAM" id="SSF56059">
    <property type="entry name" value="Glutathione synthetase ATP-binding domain-like"/>
    <property type="match status" value="1"/>
</dbReference>
<gene>
    <name evidence="3" type="ORF">ABIE13_005473</name>
</gene>
<dbReference type="SMART" id="SM01209">
    <property type="entry name" value="GARS_A"/>
    <property type="match status" value="1"/>
</dbReference>
<dbReference type="Gene3D" id="3.40.1190.10">
    <property type="entry name" value="Mur-like, catalytic domain"/>
    <property type="match status" value="1"/>
</dbReference>
<feature type="domain" description="ATP-grasp" evidence="2">
    <location>
        <begin position="261"/>
        <end position="512"/>
    </location>
</feature>
<dbReference type="PANTHER" id="PTHR21621:SF0">
    <property type="entry name" value="BETA-CITRYLGLUTAMATE SYNTHASE B-RELATED"/>
    <property type="match status" value="1"/>
</dbReference>
<comment type="caution">
    <text evidence="3">The sequence shown here is derived from an EMBL/GenBank/DDBJ whole genome shotgun (WGS) entry which is preliminary data.</text>
</comment>
<keyword evidence="1" id="KW-0067">ATP-binding</keyword>
<dbReference type="EMBL" id="JBEPSH010000016">
    <property type="protein sequence ID" value="MET4580333.1"/>
    <property type="molecule type" value="Genomic_DNA"/>
</dbReference>
<proteinExistence type="predicted"/>
<dbReference type="EC" id="6.3.2.29" evidence="3"/>
<reference evidence="3 4" key="1">
    <citation type="submission" date="2024-06" db="EMBL/GenBank/DDBJ databases">
        <title>Sorghum-associated microbial communities from plants grown in Nebraska, USA.</title>
        <authorList>
            <person name="Schachtman D."/>
        </authorList>
    </citation>
    <scope>NUCLEOTIDE SEQUENCE [LARGE SCALE GENOMIC DNA]</scope>
    <source>
        <strain evidence="3 4">2709</strain>
    </source>
</reference>
<dbReference type="Proteomes" id="UP001549320">
    <property type="component" value="Unassembled WGS sequence"/>
</dbReference>